<proteinExistence type="predicted"/>
<dbReference type="Proteomes" id="UP000708298">
    <property type="component" value="Unassembled WGS sequence"/>
</dbReference>
<reference evidence="1" key="2">
    <citation type="submission" date="2021-01" db="EMBL/GenBank/DDBJ databases">
        <authorList>
            <person name="Mieszkin S."/>
            <person name="Pouder E."/>
            <person name="Alain K."/>
        </authorList>
    </citation>
    <scope>NUCLEOTIDE SEQUENCE</scope>
    <source>
        <strain evidence="1">HW T2.11</strain>
    </source>
</reference>
<organism evidence="1 2">
    <name type="scientific">Acidisoma silvae</name>
    <dbReference type="NCBI Taxonomy" id="2802396"/>
    <lineage>
        <taxon>Bacteria</taxon>
        <taxon>Pseudomonadati</taxon>
        <taxon>Pseudomonadota</taxon>
        <taxon>Alphaproteobacteria</taxon>
        <taxon>Acetobacterales</taxon>
        <taxon>Acidocellaceae</taxon>
        <taxon>Acidisoma</taxon>
    </lineage>
</organism>
<evidence type="ECO:0000313" key="2">
    <source>
        <dbReference type="Proteomes" id="UP000708298"/>
    </source>
</evidence>
<dbReference type="EMBL" id="JAESVB010000024">
    <property type="protein sequence ID" value="MCB8878109.1"/>
    <property type="molecule type" value="Genomic_DNA"/>
</dbReference>
<gene>
    <name evidence="1" type="ORF">ASILVAE211_23190</name>
</gene>
<sequence length="50" mass="5423">MTAICETLGVARSNIARRVTKGPSKRRGRPVLSEEPLLSEIMAVIAEMPS</sequence>
<dbReference type="AlphaFoldDB" id="A0A963YWG5"/>
<comment type="caution">
    <text evidence="1">The sequence shown here is derived from an EMBL/GenBank/DDBJ whole genome shotgun (WGS) entry which is preliminary data.</text>
</comment>
<reference evidence="1" key="1">
    <citation type="journal article" date="2021" name="Microorganisms">
        <title>Acidisoma silvae sp. nov. and Acidisomacellulosilytica sp. nov., Two Acidophilic Bacteria Isolated from Decaying Wood, Hydrolyzing Cellulose and Producing Poly-3-hydroxybutyrate.</title>
        <authorList>
            <person name="Mieszkin S."/>
            <person name="Pouder E."/>
            <person name="Uroz S."/>
            <person name="Simon-Colin C."/>
            <person name="Alain K."/>
        </authorList>
    </citation>
    <scope>NUCLEOTIDE SEQUENCE</scope>
    <source>
        <strain evidence="1">HW T2.11</strain>
    </source>
</reference>
<protein>
    <submittedName>
        <fullName evidence="1">Uncharacterized protein</fullName>
    </submittedName>
</protein>
<keyword evidence="2" id="KW-1185">Reference proteome</keyword>
<evidence type="ECO:0000313" key="1">
    <source>
        <dbReference type="EMBL" id="MCB8878109.1"/>
    </source>
</evidence>
<name>A0A963YWG5_9PROT</name>
<accession>A0A963YWG5</accession>